<reference evidence="1 2" key="1">
    <citation type="submission" date="2019-01" db="EMBL/GenBank/DDBJ databases">
        <authorList>
            <person name="Chen W.-M."/>
        </authorList>
    </citation>
    <scope>NUCLEOTIDE SEQUENCE [LARGE SCALE GENOMIC DNA]</scope>
    <source>
        <strain evidence="1 2">TER-1</strain>
    </source>
</reference>
<keyword evidence="2" id="KW-1185">Reference proteome</keyword>
<dbReference type="RefSeq" id="WP_127728748.1">
    <property type="nucleotide sequence ID" value="NZ_SACP01000008.1"/>
</dbReference>
<organism evidence="1 2">
    <name type="scientific">Methylobacterium oryzihabitans</name>
    <dbReference type="NCBI Taxonomy" id="2499852"/>
    <lineage>
        <taxon>Bacteria</taxon>
        <taxon>Pseudomonadati</taxon>
        <taxon>Pseudomonadota</taxon>
        <taxon>Alphaproteobacteria</taxon>
        <taxon>Hyphomicrobiales</taxon>
        <taxon>Methylobacteriaceae</taxon>
        <taxon>Methylobacterium</taxon>
    </lineage>
</organism>
<dbReference type="AlphaFoldDB" id="A0A3S2WC06"/>
<comment type="caution">
    <text evidence="1">The sequence shown here is derived from an EMBL/GenBank/DDBJ whole genome shotgun (WGS) entry which is preliminary data.</text>
</comment>
<accession>A0A3S2WC06</accession>
<gene>
    <name evidence="1" type="ORF">EOE48_10510</name>
</gene>
<protein>
    <submittedName>
        <fullName evidence="1">DUF4926 domain-containing protein</fullName>
    </submittedName>
</protein>
<dbReference type="OrthoDB" id="7307608at2"/>
<dbReference type="EMBL" id="SACP01000008">
    <property type="protein sequence ID" value="RVU18805.1"/>
    <property type="molecule type" value="Genomic_DNA"/>
</dbReference>
<evidence type="ECO:0000313" key="1">
    <source>
        <dbReference type="EMBL" id="RVU18805.1"/>
    </source>
</evidence>
<dbReference type="Proteomes" id="UP000286997">
    <property type="component" value="Unassembled WGS sequence"/>
</dbReference>
<evidence type="ECO:0000313" key="2">
    <source>
        <dbReference type="Proteomes" id="UP000286997"/>
    </source>
</evidence>
<name>A0A3S2WC06_9HYPH</name>
<sequence>MSLALPYFRITEEVRRLPLDELDVVAVGPGVVDEDEGREIPAGSVGTIVAVYGEGEAFCVEFEEPFHALATVGRDKIIRVEAASSAKAE</sequence>
<proteinExistence type="predicted"/>